<protein>
    <submittedName>
        <fullName evidence="1">Uncharacterized protein</fullName>
    </submittedName>
</protein>
<evidence type="ECO:0000313" key="2">
    <source>
        <dbReference type="Proteomes" id="UP001357223"/>
    </source>
</evidence>
<accession>A0ABZ2CE85</accession>
<dbReference type="Proteomes" id="UP001357223">
    <property type="component" value="Chromosome"/>
</dbReference>
<dbReference type="RefSeq" id="WP_338449517.1">
    <property type="nucleotide sequence ID" value="NZ_CP137640.1"/>
</dbReference>
<sequence>MTMNLVGQQKLFEVPSSMKNMDENIVYSVISKDTAAKQANQQPQGVLQLLR</sequence>
<gene>
    <name evidence="1" type="ORF">R4Z09_25635</name>
</gene>
<organism evidence="1 2">
    <name type="scientific">Niallia oryzisoli</name>
    <dbReference type="NCBI Taxonomy" id="1737571"/>
    <lineage>
        <taxon>Bacteria</taxon>
        <taxon>Bacillati</taxon>
        <taxon>Bacillota</taxon>
        <taxon>Bacilli</taxon>
        <taxon>Bacillales</taxon>
        <taxon>Bacillaceae</taxon>
        <taxon>Niallia</taxon>
    </lineage>
</organism>
<name>A0ABZ2CE85_9BACI</name>
<dbReference type="EMBL" id="CP137640">
    <property type="protein sequence ID" value="WVX80586.1"/>
    <property type="molecule type" value="Genomic_DNA"/>
</dbReference>
<keyword evidence="2" id="KW-1185">Reference proteome</keyword>
<proteinExistence type="predicted"/>
<reference evidence="1 2" key="1">
    <citation type="submission" date="2023-10" db="EMBL/GenBank/DDBJ databases">
        <title>Niallia locisalis sp.nov. isolated from a salt pond sample.</title>
        <authorList>
            <person name="Li X.-J."/>
            <person name="Dong L."/>
        </authorList>
    </citation>
    <scope>NUCLEOTIDE SEQUENCE [LARGE SCALE GENOMIC DNA]</scope>
    <source>
        <strain evidence="1 2">DSM 29761</strain>
    </source>
</reference>
<evidence type="ECO:0000313" key="1">
    <source>
        <dbReference type="EMBL" id="WVX80586.1"/>
    </source>
</evidence>